<proteinExistence type="predicted"/>
<dbReference type="SUPFAM" id="SSF53474">
    <property type="entry name" value="alpha/beta-Hydrolases"/>
    <property type="match status" value="1"/>
</dbReference>
<dbReference type="Gene3D" id="2.120.10.30">
    <property type="entry name" value="TolB, C-terminal domain"/>
    <property type="match status" value="2"/>
</dbReference>
<dbReference type="PANTHER" id="PTHR42776">
    <property type="entry name" value="SERINE PEPTIDASE S9 FAMILY MEMBER"/>
    <property type="match status" value="1"/>
</dbReference>
<dbReference type="RefSeq" id="WP_086991833.1">
    <property type="nucleotide sequence ID" value="NZ_FUHU01000028.1"/>
</dbReference>
<sequence length="670" mass="72935">MTNPFADLNQFIDMPRVNGLALSPDGSKLVATIAKLNEKRTKWVNALWSIPLDAAGHPHRLTRGEEGDSLLGFSAAGDIFFASKRDSGDDAKPQLHRLPAGGGEASVVAERHGGFSNLLADRAGKRVHVISDAVVGATDAEEESEIIKARREQKVSGILHEGFPVRSWDHDIAPTRPQMFVADAAGLDDDSLEFAQLTRFPRDEELESFSMDDSGDVIVAGVGRLVRGITGQSVLVRIDRTTGEPTEIKADEEFDYYGPTVSPDGSCVVASKSRKQNDQTPLAQRLVSIDIATGAETLLGGDFDEFPGEVAFSRDGQWVVSAVDHEGSGAVVAYPITGGAPSRLSDERLHFSGVQVHPEWPEGASSSIYALADAVDRPATPVVLSASGMTTRLPSPVAEVDVHGRLEEVFTTAEDGTELRSWLCLPEVASEEAPAPLAMFIHGGPWGSWNAWTWRWNPWTAVARGYAVLLPDPAISTGYGQKMIDRGWSHLGGAPFDDLLRLCDAAVARNDIDETKQAALGGSYGGYMANWVAGHTGDRFKCIVTHASLYDNRSFRATTDAGDHWRSHLSDAHNELASPDAHVERIVAPMLVIHGDKDYRVPIGQGLQLWSDLLHAQQAERGDNRNKFLYFPDENHWILSPGNSKLWYETVLAFLDHHVLGAEFARPEHV</sequence>
<dbReference type="GO" id="GO:0004252">
    <property type="term" value="F:serine-type endopeptidase activity"/>
    <property type="evidence" value="ECO:0007669"/>
    <property type="project" value="TreeGrafter"/>
</dbReference>
<dbReference type="AlphaFoldDB" id="A0A1R4FWA8"/>
<reference evidence="3 4" key="1">
    <citation type="submission" date="2017-02" db="EMBL/GenBank/DDBJ databases">
        <authorList>
            <person name="Peterson S.W."/>
        </authorList>
    </citation>
    <scope>NUCLEOTIDE SEQUENCE [LARGE SCALE GENOMIC DNA]</scope>
    <source>
        <strain evidence="3 4">LMG 22410</strain>
    </source>
</reference>
<dbReference type="Pfam" id="PF00326">
    <property type="entry name" value="Peptidase_S9"/>
    <property type="match status" value="1"/>
</dbReference>
<protein>
    <submittedName>
        <fullName evidence="3">Prolyl oligopeptidase family protein [imported], putative</fullName>
    </submittedName>
</protein>
<name>A0A1R4FWA8_9MICO</name>
<keyword evidence="1" id="KW-0378">Hydrolase</keyword>
<dbReference type="PANTHER" id="PTHR42776:SF4">
    <property type="entry name" value="ACYLAMINO-ACID-RELEASING ENZYME"/>
    <property type="match status" value="1"/>
</dbReference>
<gene>
    <name evidence="3" type="ORF">CZ674_07015</name>
</gene>
<accession>A0A1R4FWA8</accession>
<dbReference type="EMBL" id="FUHU01000028">
    <property type="protein sequence ID" value="SJM60175.1"/>
    <property type="molecule type" value="Genomic_DNA"/>
</dbReference>
<dbReference type="GeneID" id="303172965"/>
<evidence type="ECO:0000313" key="4">
    <source>
        <dbReference type="Proteomes" id="UP000195787"/>
    </source>
</evidence>
<dbReference type="OrthoDB" id="262125at2"/>
<evidence type="ECO:0000313" key="3">
    <source>
        <dbReference type="EMBL" id="SJM60175.1"/>
    </source>
</evidence>
<keyword evidence="4" id="KW-1185">Reference proteome</keyword>
<dbReference type="InterPro" id="IPR029058">
    <property type="entry name" value="AB_hydrolase_fold"/>
</dbReference>
<dbReference type="Gene3D" id="3.40.50.1820">
    <property type="entry name" value="alpha/beta hydrolase"/>
    <property type="match status" value="1"/>
</dbReference>
<dbReference type="InterPro" id="IPR011042">
    <property type="entry name" value="6-blade_b-propeller_TolB-like"/>
</dbReference>
<feature type="domain" description="Peptidase S9 prolyl oligopeptidase catalytic" evidence="2">
    <location>
        <begin position="452"/>
        <end position="659"/>
    </location>
</feature>
<dbReference type="Proteomes" id="UP000195787">
    <property type="component" value="Unassembled WGS sequence"/>
</dbReference>
<dbReference type="GO" id="GO:0006508">
    <property type="term" value="P:proteolysis"/>
    <property type="evidence" value="ECO:0007669"/>
    <property type="project" value="InterPro"/>
</dbReference>
<dbReference type="InterPro" id="IPR001375">
    <property type="entry name" value="Peptidase_S9_cat"/>
</dbReference>
<organism evidence="3 4">
    <name type="scientific">Agrococcus casei LMG 22410</name>
    <dbReference type="NCBI Taxonomy" id="1255656"/>
    <lineage>
        <taxon>Bacteria</taxon>
        <taxon>Bacillati</taxon>
        <taxon>Actinomycetota</taxon>
        <taxon>Actinomycetes</taxon>
        <taxon>Micrococcales</taxon>
        <taxon>Microbacteriaceae</taxon>
        <taxon>Agrococcus</taxon>
    </lineage>
</organism>
<evidence type="ECO:0000256" key="1">
    <source>
        <dbReference type="ARBA" id="ARBA00022801"/>
    </source>
</evidence>
<dbReference type="SUPFAM" id="SSF82171">
    <property type="entry name" value="DPP6 N-terminal domain-like"/>
    <property type="match status" value="1"/>
</dbReference>
<evidence type="ECO:0000259" key="2">
    <source>
        <dbReference type="Pfam" id="PF00326"/>
    </source>
</evidence>